<dbReference type="InterPro" id="IPR042277">
    <property type="entry name" value="IST1-like"/>
</dbReference>
<dbReference type="VEuPathDB" id="PiroplasmaDB:BBOV_III001915"/>
<evidence type="ECO:0000313" key="1">
    <source>
        <dbReference type="EMBL" id="BAN65441.1"/>
    </source>
</evidence>
<name>S6B8J1_BABBO</name>
<dbReference type="EMBL" id="AK441647">
    <property type="protein sequence ID" value="BAN65441.1"/>
    <property type="molecule type" value="mRNA"/>
</dbReference>
<protein>
    <submittedName>
        <fullName evidence="1">Uncharacterized protein</fullName>
    </submittedName>
</protein>
<dbReference type="AlphaFoldDB" id="S6B8J1"/>
<dbReference type="Gene3D" id="1.20.1260.60">
    <property type="entry name" value="Vacuolar protein sorting-associated protein Ist1"/>
    <property type="match status" value="1"/>
</dbReference>
<organism evidence="1">
    <name type="scientific">Babesia bovis</name>
    <dbReference type="NCBI Taxonomy" id="5865"/>
    <lineage>
        <taxon>Eukaryota</taxon>
        <taxon>Sar</taxon>
        <taxon>Alveolata</taxon>
        <taxon>Apicomplexa</taxon>
        <taxon>Aconoidasida</taxon>
        <taxon>Piroplasmida</taxon>
        <taxon>Babesiidae</taxon>
        <taxon>Babesia</taxon>
    </lineage>
</organism>
<sequence length="202" mass="23430">MLEVYAMGASGSTPFENKKRELIKYINLAICRVDLLSNRLSNDLNATIHDIIQQRRDVYMCSEQTIYIENTLVVYQQLSKDLTTLKIRKHLKQSKLDKQIEPCVANIIHCADKLDVPELGRISTLLRKIYGNELELKPTQELLDKLNRPVPSRAEMSQQIERYKKLEPSRSNIRVVNEPTPSISTKRAEIDDLLERIQRLRS</sequence>
<proteinExistence type="evidence at transcript level"/>
<reference evidence="1" key="1">
    <citation type="journal article" date="2014" name="BMC Genomics">
        <title>The Babesia bovis gene and promoter model: an update from full-length EST analysis.</title>
        <authorList>
            <person name="Yamagishi J."/>
            <person name="Wakaguri H."/>
            <person name="Yokoyama N."/>
            <person name="Yamashita R."/>
            <person name="Suzuki Y."/>
            <person name="Xuan X."/>
            <person name="Igarashi I."/>
        </authorList>
    </citation>
    <scope>NUCLEOTIDE SEQUENCE</scope>
    <source>
        <strain evidence="1">Texas</strain>
    </source>
</reference>
<accession>S6B8J1</accession>